<protein>
    <submittedName>
        <fullName evidence="1">Uncharacterized protein</fullName>
    </submittedName>
</protein>
<dbReference type="EMBL" id="HBUF01313167">
    <property type="protein sequence ID" value="CAG6693524.1"/>
    <property type="molecule type" value="Transcribed_RNA"/>
</dbReference>
<organism evidence="1">
    <name type="scientific">Cacopsylla melanoneura</name>
    <dbReference type="NCBI Taxonomy" id="428564"/>
    <lineage>
        <taxon>Eukaryota</taxon>
        <taxon>Metazoa</taxon>
        <taxon>Ecdysozoa</taxon>
        <taxon>Arthropoda</taxon>
        <taxon>Hexapoda</taxon>
        <taxon>Insecta</taxon>
        <taxon>Pterygota</taxon>
        <taxon>Neoptera</taxon>
        <taxon>Paraneoptera</taxon>
        <taxon>Hemiptera</taxon>
        <taxon>Sternorrhyncha</taxon>
        <taxon>Psylloidea</taxon>
        <taxon>Psyllidae</taxon>
        <taxon>Psyllinae</taxon>
        <taxon>Cacopsylla</taxon>
    </lineage>
</organism>
<proteinExistence type="predicted"/>
<reference evidence="1" key="1">
    <citation type="submission" date="2021-05" db="EMBL/GenBank/DDBJ databases">
        <authorList>
            <person name="Alioto T."/>
            <person name="Alioto T."/>
            <person name="Gomez Garrido J."/>
        </authorList>
    </citation>
    <scope>NUCLEOTIDE SEQUENCE</scope>
</reference>
<evidence type="ECO:0000313" key="1">
    <source>
        <dbReference type="EMBL" id="CAG6693524.1"/>
    </source>
</evidence>
<accession>A0A8D8TV54</accession>
<sequence length="141" mass="17059">MWSQEVLDKQNNDVKLNSPQRQFHAKLVVANLKSRSNIKNLLCKIYYISTNFKMRGPIPYTTLHLILDELSRLYQKRFPLRNVFEMMDPQLSERMMDPQHSENQKFDKLFSPLFPSFCFQINRQILHSLFFQYFLYNKQNC</sequence>
<dbReference type="AlphaFoldDB" id="A0A8D8TV54"/>
<name>A0A8D8TV54_9HEMI</name>